<dbReference type="InterPro" id="IPR012341">
    <property type="entry name" value="6hp_glycosidase-like_sf"/>
</dbReference>
<feature type="domain" description="Alpha-L-rhamnosidase six-hairpin glycosidase" evidence="2">
    <location>
        <begin position="293"/>
        <end position="626"/>
    </location>
</feature>
<feature type="domain" description="Alpha-rhamnosidase-like N-terminal" evidence="3">
    <location>
        <begin position="68"/>
        <end position="271"/>
    </location>
</feature>
<keyword evidence="5" id="KW-1185">Reference proteome</keyword>
<dbReference type="AlphaFoldDB" id="A0A1H6C5H5"/>
<gene>
    <name evidence="4" type="ORF">SAMN05421877_11374</name>
</gene>
<accession>A0A1H6C5H5</accession>
<dbReference type="EMBL" id="FNUT01000013">
    <property type="protein sequence ID" value="SEG68204.1"/>
    <property type="molecule type" value="Genomic_DNA"/>
</dbReference>
<dbReference type="Proteomes" id="UP000236731">
    <property type="component" value="Unassembled WGS sequence"/>
</dbReference>
<dbReference type="Pfam" id="PF21209">
    <property type="entry name" value="Bac_rhamnosid-like_N"/>
    <property type="match status" value="1"/>
</dbReference>
<proteinExistence type="predicted"/>
<organism evidence="4 5">
    <name type="scientific">Sphingobacterium lactis</name>
    <dbReference type="NCBI Taxonomy" id="797291"/>
    <lineage>
        <taxon>Bacteria</taxon>
        <taxon>Pseudomonadati</taxon>
        <taxon>Bacteroidota</taxon>
        <taxon>Sphingobacteriia</taxon>
        <taxon>Sphingobacteriales</taxon>
        <taxon>Sphingobacteriaceae</taxon>
        <taxon>Sphingobacterium</taxon>
    </lineage>
</organism>
<dbReference type="Gene3D" id="2.60.120.260">
    <property type="entry name" value="Galactose-binding domain-like"/>
    <property type="match status" value="2"/>
</dbReference>
<name>A0A1H6C5H5_9SPHI</name>
<feature type="signal peptide" evidence="1">
    <location>
        <begin position="1"/>
        <end position="23"/>
    </location>
</feature>
<dbReference type="Pfam" id="PF17389">
    <property type="entry name" value="Bac_rhamnosid6H"/>
    <property type="match status" value="1"/>
</dbReference>
<keyword evidence="1" id="KW-0732">Signal</keyword>
<evidence type="ECO:0000259" key="3">
    <source>
        <dbReference type="Pfam" id="PF21209"/>
    </source>
</evidence>
<protein>
    <submittedName>
        <fullName evidence="4">Alpha-L-rhamnosidase</fullName>
    </submittedName>
</protein>
<reference evidence="5" key="1">
    <citation type="submission" date="2016-10" db="EMBL/GenBank/DDBJ databases">
        <authorList>
            <person name="Varghese N."/>
            <person name="Submissions S."/>
        </authorList>
    </citation>
    <scope>NUCLEOTIDE SEQUENCE [LARGE SCALE GENOMIC DNA]</scope>
    <source>
        <strain evidence="5">DSM 22361</strain>
    </source>
</reference>
<sequence>MFLVMKKLLFSFSLIFLLNSVFAQQSPTWIWYPGDFEIWLSNEMQNRRTERETYFPPFWRMDSHYVLVEFHKEFELSSPEEITIAAEGKYNVKVNGKMLPGMPSKVALNAGKQKINIKVYNQQTVPALFVEGKQVTTDKDWKVTFEDKEWIDETGKASSQSGTIYVNAGTWNFNSLDKKPSAFKLPTRLEQAVNSSKIGEGTLIDFGKNTFGFLTLHILKGNGKVGIYYGESKEEALDTNHGETLDVLNVNLPQAKDSTLVNSKGFQYVYVVPNGNVAFDKVSMQYEYLPVEDRGFFKSSDEQMNRIWEVSKYTMELTSREFYIDGIKRDRWIWSGDAYQSYAMNYYLGFDSETVKRTILALRGKEPTMTHINTIMDYTFYWFLSIYDYYQYSGDKEFIALIYPRMKTLMDFVMKRRNKDGLLEGLAGDWVFIDWAEGLSKKGEVSFEQLLFTRSLETMALCADILGQQEDKAAFTKEASLMRDKFMDYYWNQNKQAFVHSRVDGQQTDDVTRYTNMFAIFFDYLNPQQQAGVKKNVLLSDEVQKIMTPYMRFYELEALCVLGEQDEVFQQMKDYWGGMLQLGATTFWEEYNPAKSGIDHLSMYGRPYGKSLCHSWGASPIYLLGKYYLGVKPTSPGYQTYVVEPHLASMNWMEGKVPTPNGDINLHVTKNKVKIKADTGVGNLKLKSKKRPTSKQGTFLDIGDQMYELKIEPNRSYEIDYLAI</sequence>
<dbReference type="Gene3D" id="2.60.420.10">
    <property type="entry name" value="Maltose phosphorylase, domain 3"/>
    <property type="match status" value="1"/>
</dbReference>
<dbReference type="InterPro" id="IPR008928">
    <property type="entry name" value="6-hairpin_glycosidase_sf"/>
</dbReference>
<feature type="chain" id="PRO_5009294460" evidence="1">
    <location>
        <begin position="24"/>
        <end position="724"/>
    </location>
</feature>
<dbReference type="PANTHER" id="PTHR34987">
    <property type="entry name" value="C, PUTATIVE (AFU_ORTHOLOGUE AFUA_3G02880)-RELATED"/>
    <property type="match status" value="1"/>
</dbReference>
<evidence type="ECO:0000259" key="2">
    <source>
        <dbReference type="Pfam" id="PF17389"/>
    </source>
</evidence>
<dbReference type="Gene3D" id="1.50.10.10">
    <property type="match status" value="1"/>
</dbReference>
<dbReference type="SUPFAM" id="SSF48208">
    <property type="entry name" value="Six-hairpin glycosidases"/>
    <property type="match status" value="1"/>
</dbReference>
<evidence type="ECO:0000256" key="1">
    <source>
        <dbReference type="SAM" id="SignalP"/>
    </source>
</evidence>
<dbReference type="InterPro" id="IPR035396">
    <property type="entry name" value="Bac_rhamnosid6H"/>
</dbReference>
<dbReference type="InterPro" id="IPR048932">
    <property type="entry name" value="Rhamnosid-like_N_bacteroidetes"/>
</dbReference>
<dbReference type="PANTHER" id="PTHR34987:SF6">
    <property type="entry name" value="ALPHA-L-RHAMNOSIDASE SIX-HAIRPIN GLYCOSIDASE DOMAIN-CONTAINING PROTEIN"/>
    <property type="match status" value="1"/>
</dbReference>
<evidence type="ECO:0000313" key="4">
    <source>
        <dbReference type="EMBL" id="SEG68204.1"/>
    </source>
</evidence>
<dbReference type="GO" id="GO:0005975">
    <property type="term" value="P:carbohydrate metabolic process"/>
    <property type="evidence" value="ECO:0007669"/>
    <property type="project" value="InterPro"/>
</dbReference>
<evidence type="ECO:0000313" key="5">
    <source>
        <dbReference type="Proteomes" id="UP000236731"/>
    </source>
</evidence>